<dbReference type="PROSITE" id="PS01124">
    <property type="entry name" value="HTH_ARAC_FAMILY_2"/>
    <property type="match status" value="1"/>
</dbReference>
<dbReference type="InterPro" id="IPR020449">
    <property type="entry name" value="Tscrpt_reg_AraC-type_HTH"/>
</dbReference>
<dbReference type="EMBL" id="BSNC01000013">
    <property type="protein sequence ID" value="GLP98030.1"/>
    <property type="molecule type" value="Genomic_DNA"/>
</dbReference>
<dbReference type="AlphaFoldDB" id="A0AA37RZ82"/>
<keyword evidence="1" id="KW-0805">Transcription regulation</keyword>
<dbReference type="InterPro" id="IPR050204">
    <property type="entry name" value="AraC_XylS_family_regulators"/>
</dbReference>
<gene>
    <name evidence="5" type="ORF">GCM10007895_33370</name>
</gene>
<reference evidence="5" key="2">
    <citation type="submission" date="2023-01" db="EMBL/GenBank/DDBJ databases">
        <title>Draft genome sequence of Paraferrimonas sedimenticola strain NBRC 101628.</title>
        <authorList>
            <person name="Sun Q."/>
            <person name="Mori K."/>
        </authorList>
    </citation>
    <scope>NUCLEOTIDE SEQUENCE</scope>
    <source>
        <strain evidence="5">NBRC 101628</strain>
    </source>
</reference>
<dbReference type="PANTHER" id="PTHR46796">
    <property type="entry name" value="HTH-TYPE TRANSCRIPTIONAL ACTIVATOR RHAS-RELATED"/>
    <property type="match status" value="1"/>
</dbReference>
<dbReference type="RefSeq" id="WP_095504510.1">
    <property type="nucleotide sequence ID" value="NZ_BSNC01000013.1"/>
</dbReference>
<dbReference type="InterPro" id="IPR018060">
    <property type="entry name" value="HTH_AraC"/>
</dbReference>
<dbReference type="GO" id="GO:0003700">
    <property type="term" value="F:DNA-binding transcription factor activity"/>
    <property type="evidence" value="ECO:0007669"/>
    <property type="project" value="InterPro"/>
</dbReference>
<protein>
    <recommendedName>
        <fullName evidence="4">HTH araC/xylS-type domain-containing protein</fullName>
    </recommendedName>
</protein>
<name>A0AA37RZ82_9GAMM</name>
<dbReference type="Proteomes" id="UP001161422">
    <property type="component" value="Unassembled WGS sequence"/>
</dbReference>
<evidence type="ECO:0000256" key="3">
    <source>
        <dbReference type="ARBA" id="ARBA00023163"/>
    </source>
</evidence>
<accession>A0AA37RZ82</accession>
<evidence type="ECO:0000256" key="2">
    <source>
        <dbReference type="ARBA" id="ARBA00023125"/>
    </source>
</evidence>
<dbReference type="PROSITE" id="PS00041">
    <property type="entry name" value="HTH_ARAC_FAMILY_1"/>
    <property type="match status" value="1"/>
</dbReference>
<evidence type="ECO:0000259" key="4">
    <source>
        <dbReference type="PROSITE" id="PS01124"/>
    </source>
</evidence>
<keyword evidence="6" id="KW-1185">Reference proteome</keyword>
<sequence length="295" mass="33766">MVKITYQDIYPSQPMLDSSQLASAGELLTLEYFEAEPDRMPEQVFDQHHILINLNDAPHRLENWRDGEHRDFTYCKDEIIVTPAGVRSGWRWHAKSKVLVITIAPAQLERFAQTQVGVLLDQAQLSSLPQFEDPDICRAGEMLLDALANRQLGSELMFESLARVFLVKLIQKYGLRQQDYDFSRSFTARHYKAVLDYVAAHFSHSILVEDLAAQANLSPSHFAVLFKRTMGLSPMQFVLNYRLEQAKQLLTKSDKPLIDIAISCGFSDQAHFSRQFKSEQNETPSNYRKRVQVGS</sequence>
<dbReference type="GO" id="GO:0043565">
    <property type="term" value="F:sequence-specific DNA binding"/>
    <property type="evidence" value="ECO:0007669"/>
    <property type="project" value="InterPro"/>
</dbReference>
<dbReference type="Gene3D" id="1.10.10.60">
    <property type="entry name" value="Homeodomain-like"/>
    <property type="match status" value="2"/>
</dbReference>
<dbReference type="Pfam" id="PF12833">
    <property type="entry name" value="HTH_18"/>
    <property type="match status" value="1"/>
</dbReference>
<dbReference type="PRINTS" id="PR00032">
    <property type="entry name" value="HTHARAC"/>
</dbReference>
<dbReference type="InterPro" id="IPR009057">
    <property type="entry name" value="Homeodomain-like_sf"/>
</dbReference>
<comment type="caution">
    <text evidence="5">The sequence shown here is derived from an EMBL/GenBank/DDBJ whole genome shotgun (WGS) entry which is preliminary data.</text>
</comment>
<feature type="domain" description="HTH araC/xylS-type" evidence="4">
    <location>
        <begin position="192"/>
        <end position="290"/>
    </location>
</feature>
<evidence type="ECO:0000313" key="5">
    <source>
        <dbReference type="EMBL" id="GLP98030.1"/>
    </source>
</evidence>
<reference evidence="5" key="1">
    <citation type="journal article" date="2014" name="Int. J. Syst. Evol. Microbiol.">
        <title>Complete genome sequence of Corynebacterium casei LMG S-19264T (=DSM 44701T), isolated from a smear-ripened cheese.</title>
        <authorList>
            <consortium name="US DOE Joint Genome Institute (JGI-PGF)"/>
            <person name="Walter F."/>
            <person name="Albersmeier A."/>
            <person name="Kalinowski J."/>
            <person name="Ruckert C."/>
        </authorList>
    </citation>
    <scope>NUCLEOTIDE SEQUENCE</scope>
    <source>
        <strain evidence="5">NBRC 101628</strain>
    </source>
</reference>
<dbReference type="SMART" id="SM00342">
    <property type="entry name" value="HTH_ARAC"/>
    <property type="match status" value="1"/>
</dbReference>
<dbReference type="PANTHER" id="PTHR46796:SF6">
    <property type="entry name" value="ARAC SUBFAMILY"/>
    <property type="match status" value="1"/>
</dbReference>
<dbReference type="SUPFAM" id="SSF46689">
    <property type="entry name" value="Homeodomain-like"/>
    <property type="match status" value="2"/>
</dbReference>
<dbReference type="InterPro" id="IPR018062">
    <property type="entry name" value="HTH_AraC-typ_CS"/>
</dbReference>
<evidence type="ECO:0000256" key="1">
    <source>
        <dbReference type="ARBA" id="ARBA00023015"/>
    </source>
</evidence>
<keyword evidence="2" id="KW-0238">DNA-binding</keyword>
<keyword evidence="3" id="KW-0804">Transcription</keyword>
<evidence type="ECO:0000313" key="6">
    <source>
        <dbReference type="Proteomes" id="UP001161422"/>
    </source>
</evidence>
<proteinExistence type="predicted"/>
<organism evidence="5 6">
    <name type="scientific">Paraferrimonas sedimenticola</name>
    <dbReference type="NCBI Taxonomy" id="375674"/>
    <lineage>
        <taxon>Bacteria</taxon>
        <taxon>Pseudomonadati</taxon>
        <taxon>Pseudomonadota</taxon>
        <taxon>Gammaproteobacteria</taxon>
        <taxon>Alteromonadales</taxon>
        <taxon>Ferrimonadaceae</taxon>
        <taxon>Paraferrimonas</taxon>
    </lineage>
</organism>